<geneLocation type="plasmid" evidence="1">
    <name>pS30-1</name>
</geneLocation>
<keyword evidence="1" id="KW-0614">Plasmid</keyword>
<sequence length="110" mass="12803">MKFQFIFENFKALPNGTDAFKQLKILCEQEIVNNNNLDNSALFLIYGFAKNYVLLYEDQEVTPEFAKKAKSQLIDYMSELNIALISQDSNLILETLNNISKKYFKSSRIF</sequence>
<reference evidence="1" key="1">
    <citation type="submission" date="2017-02" db="EMBL/GenBank/DDBJ databases">
        <title>The complete sequence of pS30-1.</title>
        <authorList>
            <person name="Blackwell G.A."/>
            <person name="Hall R.M."/>
        </authorList>
    </citation>
    <scope>NUCLEOTIDE SEQUENCE</scope>
    <source>
        <strain evidence="1">SGH0823</strain>
        <plasmid evidence="1">pS30-1</plasmid>
    </source>
</reference>
<name>A0A1W5XGB6_ACIBA</name>
<dbReference type="EMBL" id="KY617771">
    <property type="protein sequence ID" value="ARH59511.1"/>
    <property type="molecule type" value="Genomic_DNA"/>
</dbReference>
<organism evidence="1">
    <name type="scientific">Acinetobacter baumannii</name>
    <dbReference type="NCBI Taxonomy" id="470"/>
    <lineage>
        <taxon>Bacteria</taxon>
        <taxon>Pseudomonadati</taxon>
        <taxon>Pseudomonadota</taxon>
        <taxon>Gammaproteobacteria</taxon>
        <taxon>Moraxellales</taxon>
        <taxon>Moraxellaceae</taxon>
        <taxon>Acinetobacter</taxon>
        <taxon>Acinetobacter calcoaceticus/baumannii complex</taxon>
    </lineage>
</organism>
<accession>A0A1W5XGB6</accession>
<dbReference type="RefSeq" id="WP_106910413.1">
    <property type="nucleotide sequence ID" value="NZ_CAXNYN010000030.1"/>
</dbReference>
<protein>
    <submittedName>
        <fullName evidence="1">Uncharacterized protein</fullName>
    </submittedName>
</protein>
<proteinExistence type="predicted"/>
<dbReference type="AlphaFoldDB" id="A0A1W5XGB6"/>
<evidence type="ECO:0000313" key="1">
    <source>
        <dbReference type="EMBL" id="ARH59511.1"/>
    </source>
</evidence>